<dbReference type="InterPro" id="IPR003870">
    <property type="entry name" value="DUF222"/>
</dbReference>
<sequence length="460" mass="50251">MKEHRNTPAPQLPQGYAELATQPELAAAWKQEVAVRRAQAARIAHLLAYKRRKAAESSAAHVLNQRTILKAIYRDAAVLLGMTEASVRRLMDTAEFLAEHLPHTWDLYCAGEIDFDRAQKAVCLVGDVIETTSGKDRLRDQILTVVDQEIAERAPQANPKTLQRWLARRVAELDTSGHQERYTRAKARRRVDFRHFPEGMSRIEALLPTEVVGPLEQQLHASVRTIPRKEAADERTYSQRMADVFAGWVTKGCATHQGGQPGERAPTPTRGRISILIPAATLTGHSDAPAISEDRAFTLPAEAARRLAEDPEAAHEYYGALVTPSPDSAGDPQISRVVKFGRNNPIEELRHRAEQLPDLLGSASQSRFFAGNLRQAVVIRDGTCQAPGCVVPGQQAEVDHITAFEKGGATSAENSAVLCHDHHAMKGLGLLPRAGTKARASPAVGGERPDECAKATHQAA</sequence>
<gene>
    <name evidence="3" type="ORF">FEF27_02255</name>
</gene>
<accession>A0A5R9ANM4</accession>
<dbReference type="Gene3D" id="1.10.30.50">
    <property type="match status" value="1"/>
</dbReference>
<feature type="region of interest" description="Disordered" evidence="1">
    <location>
        <begin position="436"/>
        <end position="460"/>
    </location>
</feature>
<protein>
    <submittedName>
        <fullName evidence="3">DUF222 domain-containing protein</fullName>
    </submittedName>
</protein>
<evidence type="ECO:0000313" key="3">
    <source>
        <dbReference type="EMBL" id="TLP79437.1"/>
    </source>
</evidence>
<organism evidence="3 4">
    <name type="scientific">Nesterenkonia sphaerica</name>
    <dbReference type="NCBI Taxonomy" id="1804988"/>
    <lineage>
        <taxon>Bacteria</taxon>
        <taxon>Bacillati</taxon>
        <taxon>Actinomycetota</taxon>
        <taxon>Actinomycetes</taxon>
        <taxon>Micrococcales</taxon>
        <taxon>Micrococcaceae</taxon>
        <taxon>Nesterenkonia</taxon>
    </lineage>
</organism>
<dbReference type="InterPro" id="IPR003615">
    <property type="entry name" value="HNH_nuc"/>
</dbReference>
<evidence type="ECO:0000313" key="4">
    <source>
        <dbReference type="Proteomes" id="UP000306544"/>
    </source>
</evidence>
<dbReference type="CDD" id="cd00085">
    <property type="entry name" value="HNHc"/>
    <property type="match status" value="1"/>
</dbReference>
<dbReference type="RefSeq" id="WP_138169198.1">
    <property type="nucleotide sequence ID" value="NZ_VAWA01000002.1"/>
</dbReference>
<evidence type="ECO:0000259" key="2">
    <source>
        <dbReference type="SMART" id="SM00507"/>
    </source>
</evidence>
<dbReference type="SMART" id="SM00507">
    <property type="entry name" value="HNHc"/>
    <property type="match status" value="1"/>
</dbReference>
<keyword evidence="4" id="KW-1185">Reference proteome</keyword>
<dbReference type="Proteomes" id="UP000306544">
    <property type="component" value="Unassembled WGS sequence"/>
</dbReference>
<evidence type="ECO:0000256" key="1">
    <source>
        <dbReference type="SAM" id="MobiDB-lite"/>
    </source>
</evidence>
<name>A0A5R9ANM4_9MICC</name>
<dbReference type="AlphaFoldDB" id="A0A5R9ANM4"/>
<comment type="caution">
    <text evidence="3">The sequence shown here is derived from an EMBL/GenBank/DDBJ whole genome shotgun (WGS) entry which is preliminary data.</text>
</comment>
<dbReference type="EMBL" id="VAWA01000002">
    <property type="protein sequence ID" value="TLP79437.1"/>
    <property type="molecule type" value="Genomic_DNA"/>
</dbReference>
<feature type="domain" description="HNH nuclease" evidence="2">
    <location>
        <begin position="372"/>
        <end position="424"/>
    </location>
</feature>
<dbReference type="OrthoDB" id="5197219at2"/>
<proteinExistence type="predicted"/>
<dbReference type="Pfam" id="PF02720">
    <property type="entry name" value="DUF222"/>
    <property type="match status" value="1"/>
</dbReference>
<reference evidence="3 4" key="1">
    <citation type="submission" date="2019-05" db="EMBL/GenBank/DDBJ databases">
        <title>Nesterenkonia sp. GY239, isolated from the Southern Atlantic Ocean.</title>
        <authorList>
            <person name="Zhang G."/>
        </authorList>
    </citation>
    <scope>NUCLEOTIDE SEQUENCE [LARGE SCALE GENOMIC DNA]</scope>
    <source>
        <strain evidence="3 4">GY239</strain>
    </source>
</reference>